<proteinExistence type="predicted"/>
<keyword evidence="1" id="KW-0812">Transmembrane</keyword>
<evidence type="ECO:0000313" key="3">
    <source>
        <dbReference type="Proteomes" id="UP000245919"/>
    </source>
</evidence>
<organism evidence="2 3">
    <name type="scientific">Lactococcus lactis subsp. lactis</name>
    <name type="common">Streptococcus lactis</name>
    <dbReference type="NCBI Taxonomy" id="1360"/>
    <lineage>
        <taxon>Bacteria</taxon>
        <taxon>Bacillati</taxon>
        <taxon>Bacillota</taxon>
        <taxon>Bacilli</taxon>
        <taxon>Lactobacillales</taxon>
        <taxon>Streptococcaceae</taxon>
        <taxon>Lactococcus</taxon>
    </lineage>
</organism>
<gene>
    <name evidence="2" type="ORF">LL14B4_06050</name>
</gene>
<dbReference type="EMBL" id="CP028160">
    <property type="protein sequence ID" value="AWN65762.1"/>
    <property type="molecule type" value="Genomic_DNA"/>
</dbReference>
<dbReference type="AlphaFoldDB" id="A0A2Z3KDJ0"/>
<evidence type="ECO:0000256" key="1">
    <source>
        <dbReference type="SAM" id="Phobius"/>
    </source>
</evidence>
<sequence length="109" mass="13137">MIELNKKERKYLYKLASSEEIINFDKNNVYQEVLIDRGLVKTKPYIDDSDPAHKKVLRPRIVPTTEGARYKRIYRENWRKEFFKNLFWPITVAILANTIGFALQYWLVR</sequence>
<protein>
    <submittedName>
        <fullName evidence="2">Uncharacterized protein</fullName>
    </submittedName>
</protein>
<name>A0A2Z3KDJ0_LACLL</name>
<keyword evidence="1" id="KW-0472">Membrane</keyword>
<dbReference type="RefSeq" id="WP_109990890.1">
    <property type="nucleotide sequence ID" value="NZ_CP028160.1"/>
</dbReference>
<dbReference type="Proteomes" id="UP000245919">
    <property type="component" value="Chromosome"/>
</dbReference>
<feature type="transmembrane region" description="Helical" evidence="1">
    <location>
        <begin position="86"/>
        <end position="107"/>
    </location>
</feature>
<reference evidence="2 3" key="1">
    <citation type="submission" date="2018-03" db="EMBL/GenBank/DDBJ databases">
        <title>Genome sequence of Lactococcus lactis strain 14B4 from almond drupe.</title>
        <authorList>
            <person name="Tran T.D."/>
            <person name="McGarvey J.A."/>
            <person name="Huynh S."/>
            <person name="Parker C.T."/>
        </authorList>
    </citation>
    <scope>NUCLEOTIDE SEQUENCE [LARGE SCALE GENOMIC DNA]</scope>
    <source>
        <strain evidence="2 3">14B4</strain>
    </source>
</reference>
<keyword evidence="1" id="KW-1133">Transmembrane helix</keyword>
<accession>A0A2Z3KDJ0</accession>
<dbReference type="GeneID" id="89633346"/>
<evidence type="ECO:0000313" key="2">
    <source>
        <dbReference type="EMBL" id="AWN65762.1"/>
    </source>
</evidence>